<dbReference type="EMBL" id="QSII01000039">
    <property type="protein sequence ID" value="RHC79265.1"/>
    <property type="molecule type" value="Genomic_DNA"/>
</dbReference>
<keyword evidence="1" id="KW-0175">Coiled coil</keyword>
<proteinExistence type="predicted"/>
<evidence type="ECO:0000256" key="2">
    <source>
        <dbReference type="SAM" id="Phobius"/>
    </source>
</evidence>
<evidence type="ECO:0000313" key="3">
    <source>
        <dbReference type="EMBL" id="RHC79265.1"/>
    </source>
</evidence>
<organism evidence="3 4">
    <name type="scientific">Parabacteroides merdae</name>
    <dbReference type="NCBI Taxonomy" id="46503"/>
    <lineage>
        <taxon>Bacteria</taxon>
        <taxon>Pseudomonadati</taxon>
        <taxon>Bacteroidota</taxon>
        <taxon>Bacteroidia</taxon>
        <taxon>Bacteroidales</taxon>
        <taxon>Tannerellaceae</taxon>
        <taxon>Parabacteroides</taxon>
    </lineage>
</organism>
<feature type="transmembrane region" description="Helical" evidence="2">
    <location>
        <begin position="242"/>
        <end position="264"/>
    </location>
</feature>
<accession>A0A3R6EW69</accession>
<evidence type="ECO:0000256" key="1">
    <source>
        <dbReference type="SAM" id="Coils"/>
    </source>
</evidence>
<dbReference type="Proteomes" id="UP000286260">
    <property type="component" value="Unassembled WGS sequence"/>
</dbReference>
<evidence type="ECO:0000313" key="4">
    <source>
        <dbReference type="Proteomes" id="UP000286260"/>
    </source>
</evidence>
<reference evidence="3 4" key="1">
    <citation type="submission" date="2018-08" db="EMBL/GenBank/DDBJ databases">
        <title>A genome reference for cultivated species of the human gut microbiota.</title>
        <authorList>
            <person name="Zou Y."/>
            <person name="Xue W."/>
            <person name="Luo G."/>
        </authorList>
    </citation>
    <scope>NUCLEOTIDE SEQUENCE [LARGE SCALE GENOMIC DNA]</scope>
    <source>
        <strain evidence="3 4">AM34-17</strain>
    </source>
</reference>
<protein>
    <submittedName>
        <fullName evidence="3">Uncharacterized protein</fullName>
    </submittedName>
</protein>
<feature type="coiled-coil region" evidence="1">
    <location>
        <begin position="41"/>
        <end position="75"/>
    </location>
</feature>
<comment type="caution">
    <text evidence="3">The sequence shown here is derived from an EMBL/GenBank/DDBJ whole genome shotgun (WGS) entry which is preliminary data.</text>
</comment>
<gene>
    <name evidence="3" type="ORF">DW828_18890</name>
</gene>
<keyword evidence="2" id="KW-1133">Transmembrane helix</keyword>
<keyword evidence="2" id="KW-0472">Membrane</keyword>
<dbReference type="AlphaFoldDB" id="A0A3R6EW69"/>
<name>A0A3R6EW69_9BACT</name>
<keyword evidence="2" id="KW-0812">Transmembrane</keyword>
<sequence>MIVFWLICSMPTNTHTFFYRNIIGDKVNTDLSVTRGYLGQIKNNTNNRNQATLKINELRNEVSILLGELEAEIKNEANPGFGTKSNDILRELAAKLGVDKIEPLTYKGVSVQERTKLCDAYRKKILILTDTKADNLMSHILAPNPDNLKEVKVHDENLALVKKYIDEGTIDLNEANDIKDVCDKLNTGYNTIKKNRNFVNFASELDEAKYTTDNPVTEVKRTISVFDVWTDFLKGEYKGHGFTFWIIISILVDVAAFIFFDIAFKEREY</sequence>